<dbReference type="FunFam" id="3.40.50.1000:FF:000022">
    <property type="entry name" value="Phosphoglycolate phosphatase"/>
    <property type="match status" value="1"/>
</dbReference>
<dbReference type="InterPro" id="IPR023198">
    <property type="entry name" value="PGP-like_dom2"/>
</dbReference>
<dbReference type="Gene3D" id="3.40.50.1000">
    <property type="entry name" value="HAD superfamily/HAD-like"/>
    <property type="match status" value="1"/>
</dbReference>
<keyword evidence="1" id="KW-0378">Hydrolase</keyword>
<evidence type="ECO:0000313" key="1">
    <source>
        <dbReference type="EMBL" id="SHD75590.1"/>
    </source>
</evidence>
<organism evidence="1 2">
    <name type="scientific">[Clostridium] ultunense Esp</name>
    <dbReference type="NCBI Taxonomy" id="1288971"/>
    <lineage>
        <taxon>Bacteria</taxon>
        <taxon>Bacillati</taxon>
        <taxon>Bacillota</taxon>
        <taxon>Tissierellia</taxon>
        <taxon>Tissierellales</taxon>
        <taxon>Tepidimicrobiaceae</taxon>
        <taxon>Schnuerera</taxon>
    </lineage>
</organism>
<protein>
    <submittedName>
        <fullName evidence="1">HAD-superfamily hydrolase, subfamily IA,variant 1</fullName>
    </submittedName>
</protein>
<dbReference type="Gene3D" id="1.10.150.240">
    <property type="entry name" value="Putative phosphatase, domain 2"/>
    <property type="match status" value="1"/>
</dbReference>
<dbReference type="AlphaFoldDB" id="A0A1M4PJI2"/>
<reference evidence="1 2" key="1">
    <citation type="submission" date="2016-11" db="EMBL/GenBank/DDBJ databases">
        <authorList>
            <person name="Manzoor S."/>
        </authorList>
    </citation>
    <scope>NUCLEOTIDE SEQUENCE [LARGE SCALE GENOMIC DNA]</scope>
    <source>
        <strain evidence="1">Clostridium ultunense strain Esp</strain>
    </source>
</reference>
<dbReference type="NCBIfam" id="TIGR01549">
    <property type="entry name" value="HAD-SF-IA-v1"/>
    <property type="match status" value="1"/>
</dbReference>
<proteinExistence type="predicted"/>
<dbReference type="GO" id="GO:0006281">
    <property type="term" value="P:DNA repair"/>
    <property type="evidence" value="ECO:0007669"/>
    <property type="project" value="TreeGrafter"/>
</dbReference>
<dbReference type="InterPro" id="IPR023214">
    <property type="entry name" value="HAD_sf"/>
</dbReference>
<dbReference type="InterPro" id="IPR041492">
    <property type="entry name" value="HAD_2"/>
</dbReference>
<dbReference type="GO" id="GO:0008967">
    <property type="term" value="F:phosphoglycolate phosphatase activity"/>
    <property type="evidence" value="ECO:0007669"/>
    <property type="project" value="TreeGrafter"/>
</dbReference>
<dbReference type="EMBL" id="LT669839">
    <property type="protein sequence ID" value="SHD75590.1"/>
    <property type="molecule type" value="Genomic_DNA"/>
</dbReference>
<dbReference type="PANTHER" id="PTHR43434">
    <property type="entry name" value="PHOSPHOGLYCOLATE PHOSPHATASE"/>
    <property type="match status" value="1"/>
</dbReference>
<dbReference type="SUPFAM" id="SSF56784">
    <property type="entry name" value="HAD-like"/>
    <property type="match status" value="1"/>
</dbReference>
<evidence type="ECO:0000313" key="2">
    <source>
        <dbReference type="Proteomes" id="UP000245423"/>
    </source>
</evidence>
<gene>
    <name evidence="1" type="ORF">CUESP1_0191</name>
</gene>
<dbReference type="RefSeq" id="WP_341537376.1">
    <property type="nucleotide sequence ID" value="NZ_LT669839.1"/>
</dbReference>
<dbReference type="InterPro" id="IPR050155">
    <property type="entry name" value="HAD-like_hydrolase_sf"/>
</dbReference>
<dbReference type="Pfam" id="PF13419">
    <property type="entry name" value="HAD_2"/>
    <property type="match status" value="1"/>
</dbReference>
<sequence>MKFFKEGLNGDTVDKALEMLFKIYSKKYINKTRPYDGIEGLLNLLAEKNIKLAVNSNKKDQYTKNLIYKFFDGIPFIDVYGERENIQIKPDPTTALEIAENMNLKPEEILFIGDSKTDVLTAKNAHMESVGVLWGFRDREELSKYGAKYIVSDWKEILDIVR</sequence>
<name>A0A1M4PJI2_9FIRM</name>
<keyword evidence="2" id="KW-1185">Reference proteome</keyword>
<dbReference type="InterPro" id="IPR036412">
    <property type="entry name" value="HAD-like_sf"/>
</dbReference>
<dbReference type="PANTHER" id="PTHR43434:SF1">
    <property type="entry name" value="PHOSPHOGLYCOLATE PHOSPHATASE"/>
    <property type="match status" value="1"/>
</dbReference>
<dbReference type="Proteomes" id="UP000245423">
    <property type="component" value="Chromosome 1"/>
</dbReference>
<dbReference type="GO" id="GO:0005829">
    <property type="term" value="C:cytosol"/>
    <property type="evidence" value="ECO:0007669"/>
    <property type="project" value="TreeGrafter"/>
</dbReference>
<dbReference type="InterPro" id="IPR006439">
    <property type="entry name" value="HAD-SF_hydro_IA"/>
</dbReference>
<accession>A0A1M4PJI2</accession>
<dbReference type="NCBIfam" id="TIGR01509">
    <property type="entry name" value="HAD-SF-IA-v3"/>
    <property type="match status" value="1"/>
</dbReference>